<feature type="repeat" description="TPR" evidence="1">
    <location>
        <begin position="468"/>
        <end position="501"/>
    </location>
</feature>
<name>A0ABV6Z509_UNCC1</name>
<dbReference type="Gene3D" id="3.40.720.10">
    <property type="entry name" value="Alkaline Phosphatase, subunit A"/>
    <property type="match status" value="2"/>
</dbReference>
<dbReference type="InterPro" id="IPR052701">
    <property type="entry name" value="GAG_Ulvan_Degrading_Sulfatases"/>
</dbReference>
<evidence type="ECO:0000259" key="2">
    <source>
        <dbReference type="Pfam" id="PF00884"/>
    </source>
</evidence>
<dbReference type="InterPro" id="IPR019734">
    <property type="entry name" value="TPR_rpt"/>
</dbReference>
<feature type="domain" description="Sulfatase N-terminal" evidence="2">
    <location>
        <begin position="1"/>
        <end position="254"/>
    </location>
</feature>
<dbReference type="SMART" id="SM00028">
    <property type="entry name" value="TPR"/>
    <property type="match status" value="5"/>
</dbReference>
<dbReference type="Proteomes" id="UP001594351">
    <property type="component" value="Unassembled WGS sequence"/>
</dbReference>
<dbReference type="CDD" id="cd16148">
    <property type="entry name" value="sulfatase_like"/>
    <property type="match status" value="1"/>
</dbReference>
<feature type="repeat" description="TPR" evidence="1">
    <location>
        <begin position="538"/>
        <end position="571"/>
    </location>
</feature>
<dbReference type="PANTHER" id="PTHR43751:SF3">
    <property type="entry name" value="SULFATASE N-TERMINAL DOMAIN-CONTAINING PROTEIN"/>
    <property type="match status" value="1"/>
</dbReference>
<evidence type="ECO:0000256" key="1">
    <source>
        <dbReference type="PROSITE-ProRule" id="PRU00339"/>
    </source>
</evidence>
<dbReference type="SUPFAM" id="SSF53649">
    <property type="entry name" value="Alkaline phosphatase-like"/>
    <property type="match status" value="1"/>
</dbReference>
<feature type="repeat" description="TPR" evidence="1">
    <location>
        <begin position="572"/>
        <end position="605"/>
    </location>
</feature>
<reference evidence="3 4" key="1">
    <citation type="submission" date="2024-09" db="EMBL/GenBank/DDBJ databases">
        <title>Laminarin stimulates single cell rates of sulfate reduction while oxygen inhibits transcriptomic activity in coastal marine sediment.</title>
        <authorList>
            <person name="Lindsay M."/>
            <person name="Orcutt B."/>
            <person name="Emerson D."/>
            <person name="Stepanauskas R."/>
            <person name="D'Angelo T."/>
        </authorList>
    </citation>
    <scope>NUCLEOTIDE SEQUENCE [LARGE SCALE GENOMIC DNA]</scope>
    <source>
        <strain evidence="3">SAG AM-311-K15</strain>
    </source>
</reference>
<dbReference type="Pfam" id="PF14559">
    <property type="entry name" value="TPR_19"/>
    <property type="match status" value="1"/>
</dbReference>
<evidence type="ECO:0000313" key="4">
    <source>
        <dbReference type="Proteomes" id="UP001594351"/>
    </source>
</evidence>
<organism evidence="3 4">
    <name type="scientific">candidate division CSSED10-310 bacterium</name>
    <dbReference type="NCBI Taxonomy" id="2855610"/>
    <lineage>
        <taxon>Bacteria</taxon>
        <taxon>Bacteria division CSSED10-310</taxon>
    </lineage>
</organism>
<dbReference type="InterPro" id="IPR011990">
    <property type="entry name" value="TPR-like_helical_dom_sf"/>
</dbReference>
<dbReference type="Gene3D" id="1.25.40.10">
    <property type="entry name" value="Tetratricopeptide repeat domain"/>
    <property type="match status" value="2"/>
</dbReference>
<dbReference type="SUPFAM" id="SSF48452">
    <property type="entry name" value="TPR-like"/>
    <property type="match status" value="1"/>
</dbReference>
<dbReference type="PROSITE" id="PS50005">
    <property type="entry name" value="TPR"/>
    <property type="match status" value="4"/>
</dbReference>
<protein>
    <submittedName>
        <fullName evidence="3">Sulfatase-like hydrolase/transferase</fullName>
    </submittedName>
</protein>
<dbReference type="EMBL" id="JBHPBY010000525">
    <property type="protein sequence ID" value="MFC1853537.1"/>
    <property type="molecule type" value="Genomic_DNA"/>
</dbReference>
<evidence type="ECO:0000313" key="3">
    <source>
        <dbReference type="EMBL" id="MFC1853537.1"/>
    </source>
</evidence>
<sequence>MGCYGYPQNTSPALDKFTRESMVFTNVISPVPLTAPAHSSLLTGTIPPVHGVHDNLDYRLGESEICLAELFKVKGFVTGAIVSAFVLGSRFGLDQGFDTYNDFDEKLTQQNPVRKGEEVSRYAREWLEQHNNQRFFLFLHYYDPHTSYEPPEPYSSRFRNNLYDGEIAYTDFSINQVIENLKSLNLYDNTLIVLTSDHGEMLGEHGESDHSFFIYQSVLKVPLIFKSPGLQKPRILEKLSGIIDILPTISALLDLQVPQSVQGLDLSSYFFNKKDPRKERTYYCESFISTKYEGNPLLGLITDRHKLIMTSRSELYDIISDPQENHNLINEEPLFASYLHDSLTDMLRQTKKEAELTNKLELDDQALQQLQSLGYVTQNTVNIDYKIEDDKDDPKDLIKFHHSWVEVMSLFREKKYEQAKQICERLLSARPQVLYLYLKLAVIALIQNDTERAISYLQEAKRRHPGEYKVYLHLGIAYQKDRKIPESIQNFEKALQLAKTHQKPDILNSLGKSFILLEKYNQTIKYFRDSLEINPEQSSVLRFLGKAYNQLGQTDEAIKSYKKALQINFDIPEIHRELGDIYYQRGELTHALTHLNNLLQLKPDSAQIMNNIAWLKATHYDEQYRDPKEAIRLAKRSVELDGDKEPFFGGTLAAAYAADGQFNLAVKTAQKAVDLALAMGKDQQAEMIRKNLVLFKSGRPYIQPPPQNFQSPPDKL</sequence>
<dbReference type="Pfam" id="PF13414">
    <property type="entry name" value="TPR_11"/>
    <property type="match status" value="1"/>
</dbReference>
<dbReference type="PROSITE" id="PS50293">
    <property type="entry name" value="TPR_REGION"/>
    <property type="match status" value="1"/>
</dbReference>
<dbReference type="InterPro" id="IPR017850">
    <property type="entry name" value="Alkaline_phosphatase_core_sf"/>
</dbReference>
<keyword evidence="4" id="KW-1185">Reference proteome</keyword>
<dbReference type="InterPro" id="IPR000917">
    <property type="entry name" value="Sulfatase_N"/>
</dbReference>
<dbReference type="Pfam" id="PF13181">
    <property type="entry name" value="TPR_8"/>
    <property type="match status" value="1"/>
</dbReference>
<dbReference type="Pfam" id="PF00884">
    <property type="entry name" value="Sulfatase"/>
    <property type="match status" value="1"/>
</dbReference>
<dbReference type="PANTHER" id="PTHR43751">
    <property type="entry name" value="SULFATASE"/>
    <property type="match status" value="1"/>
</dbReference>
<gene>
    <name evidence="3" type="ORF">ACFL27_25390</name>
</gene>
<accession>A0ABV6Z509</accession>
<proteinExistence type="predicted"/>
<comment type="caution">
    <text evidence="3">The sequence shown here is derived from an EMBL/GenBank/DDBJ whole genome shotgun (WGS) entry which is preliminary data.</text>
</comment>
<keyword evidence="1" id="KW-0802">TPR repeat</keyword>
<feature type="repeat" description="TPR" evidence="1">
    <location>
        <begin position="504"/>
        <end position="537"/>
    </location>
</feature>